<accession>A0A3S3RJ02</accession>
<gene>
    <name evidence="1" type="ORF">EDI28_01170</name>
</gene>
<dbReference type="Proteomes" id="UP000287563">
    <property type="component" value="Unassembled WGS sequence"/>
</dbReference>
<comment type="caution">
    <text evidence="1">The sequence shown here is derived from an EMBL/GenBank/DDBJ whole genome shotgun (WGS) entry which is preliminary data.</text>
</comment>
<reference evidence="1 2" key="1">
    <citation type="submission" date="2018-11" db="EMBL/GenBank/DDBJ databases">
        <title>Photobacterium sp. BEI247 sp. nov., a marine bacterium isolated from Yongle Blue Hole in the South China Sea.</title>
        <authorList>
            <person name="Wang X."/>
        </authorList>
    </citation>
    <scope>NUCLEOTIDE SEQUENCE [LARGE SCALE GENOMIC DNA]</scope>
    <source>
        <strain evidence="2">BEI247</strain>
    </source>
</reference>
<evidence type="ECO:0000313" key="1">
    <source>
        <dbReference type="EMBL" id="RWX56688.1"/>
    </source>
</evidence>
<dbReference type="InterPro" id="IPR009749">
    <property type="entry name" value="DUF1315"/>
</dbReference>
<organism evidence="1 2">
    <name type="scientific">Photobacterium chitinilyticum</name>
    <dbReference type="NCBI Taxonomy" id="2485123"/>
    <lineage>
        <taxon>Bacteria</taxon>
        <taxon>Pseudomonadati</taxon>
        <taxon>Pseudomonadota</taxon>
        <taxon>Gammaproteobacteria</taxon>
        <taxon>Vibrionales</taxon>
        <taxon>Vibrionaceae</taxon>
        <taxon>Photobacterium</taxon>
    </lineage>
</organism>
<dbReference type="Pfam" id="PF07023">
    <property type="entry name" value="DUF1315"/>
    <property type="match status" value="1"/>
</dbReference>
<dbReference type="OrthoDB" id="5616307at2"/>
<dbReference type="AlphaFoldDB" id="A0A3S3RJ02"/>
<evidence type="ECO:0000313" key="2">
    <source>
        <dbReference type="Proteomes" id="UP000287563"/>
    </source>
</evidence>
<protein>
    <submittedName>
        <fullName evidence="1">DUF1315 family protein</fullName>
    </submittedName>
</protein>
<dbReference type="EMBL" id="RJLM01000001">
    <property type="protein sequence ID" value="RWX56688.1"/>
    <property type="molecule type" value="Genomic_DNA"/>
</dbReference>
<proteinExistence type="predicted"/>
<name>A0A3S3RJ02_9GAMM</name>
<keyword evidence="2" id="KW-1185">Reference proteome</keyword>
<sequence>MDLQQLLNAMTPEVYLRITTAVEIGKWPDGTLLTQEQRDSAMQAVMIYQSRHNTDAEHMSVEAGGEIKFKSKAELKRDFGIEEPERDDIARFDHNQI</sequence>
<dbReference type="RefSeq" id="WP_128782009.1">
    <property type="nucleotide sequence ID" value="NZ_JAKJSG010000044.1"/>
</dbReference>